<organism evidence="1 2">
    <name type="scientific">Candidatus Nitrosarchaeum limnium BG20</name>
    <dbReference type="NCBI Taxonomy" id="859192"/>
    <lineage>
        <taxon>Archaea</taxon>
        <taxon>Nitrososphaerota</taxon>
        <taxon>Nitrososphaeria</taxon>
        <taxon>Nitrosopumilales</taxon>
        <taxon>Nitrosopumilaceae</taxon>
        <taxon>Nitrosarchaeum</taxon>
    </lineage>
</organism>
<reference evidence="1 2" key="1">
    <citation type="journal article" date="2012" name="J. Bacteriol.">
        <title>Genome Sequence of "Candidatus Nitrosoarchaeum limnia" BG20, a Low-Salinity Ammonia-Oxidizing Archaeon from the San Francisco Bay Estuary.</title>
        <authorList>
            <person name="Mosier A.C."/>
            <person name="Allen E.E."/>
            <person name="Kim M."/>
            <person name="Ferriera S."/>
            <person name="Francis C.A."/>
        </authorList>
    </citation>
    <scope>NUCLEOTIDE SEQUENCE [LARGE SCALE GENOMIC DNA]</scope>
    <source>
        <strain evidence="1 2">BG20</strain>
    </source>
</reference>
<keyword evidence="2" id="KW-1185">Reference proteome</keyword>
<gene>
    <name evidence="1" type="ORF">BG20_I0574</name>
</gene>
<sequence length="47" mass="5334">MLATTIMPKGSCAFDLTYIFPNIEIRIPSITIFTIETTDKIRELDSI</sequence>
<evidence type="ECO:0000313" key="1">
    <source>
        <dbReference type="EMBL" id="EPA06220.1"/>
    </source>
</evidence>
<dbReference type="AlphaFoldDB" id="S2E4S6"/>
<accession>S2E4S6</accession>
<protein>
    <submittedName>
        <fullName evidence="1">Uncharacterized protein</fullName>
    </submittedName>
</protein>
<dbReference type="Proteomes" id="UP000014065">
    <property type="component" value="Unassembled WGS sequence"/>
</dbReference>
<comment type="caution">
    <text evidence="1">The sequence shown here is derived from an EMBL/GenBank/DDBJ whole genome shotgun (WGS) entry which is preliminary data.</text>
</comment>
<proteinExistence type="predicted"/>
<name>S2E4S6_9ARCH</name>
<evidence type="ECO:0000313" key="2">
    <source>
        <dbReference type="Proteomes" id="UP000014065"/>
    </source>
</evidence>
<dbReference type="EMBL" id="AHJG01000092">
    <property type="protein sequence ID" value="EPA06220.1"/>
    <property type="molecule type" value="Genomic_DNA"/>
</dbReference>